<organism evidence="1">
    <name type="scientific">Amphimedon queenslandica</name>
    <name type="common">Sponge</name>
    <dbReference type="NCBI Taxonomy" id="400682"/>
    <lineage>
        <taxon>Eukaryota</taxon>
        <taxon>Metazoa</taxon>
        <taxon>Porifera</taxon>
        <taxon>Demospongiae</taxon>
        <taxon>Heteroscleromorpha</taxon>
        <taxon>Haplosclerida</taxon>
        <taxon>Niphatidae</taxon>
        <taxon>Amphimedon</taxon>
    </lineage>
</organism>
<sequence>EPIERKDGSHKVEVLKGCQSIDKTVHDYVYDIGLLKSLHDLLLNDNVRSEVSSSRTSAL</sequence>
<dbReference type="AlphaFoldDB" id="A0A1X7T956"/>
<evidence type="ECO:0000313" key="1">
    <source>
        <dbReference type="EnsemblMetazoa" id="Aqu2.1.10812_001"/>
    </source>
</evidence>
<dbReference type="EnsemblMetazoa" id="Aqu2.1.10812_001">
    <property type="protein sequence ID" value="Aqu2.1.10812_001"/>
    <property type="gene ID" value="Aqu2.1.10812"/>
</dbReference>
<accession>A0A1X7T956</accession>
<proteinExistence type="predicted"/>
<name>A0A1X7T956_AMPQE</name>
<protein>
    <submittedName>
        <fullName evidence="1">Uncharacterized protein</fullName>
    </submittedName>
</protein>
<dbReference type="InParanoid" id="A0A1X7T956"/>
<reference evidence="1" key="1">
    <citation type="submission" date="2017-05" db="UniProtKB">
        <authorList>
            <consortium name="EnsemblMetazoa"/>
        </authorList>
    </citation>
    <scope>IDENTIFICATION</scope>
</reference>